<dbReference type="GO" id="GO:0005643">
    <property type="term" value="C:nuclear pore"/>
    <property type="evidence" value="ECO:0007669"/>
    <property type="project" value="TreeGrafter"/>
</dbReference>
<feature type="compositionally biased region" description="Low complexity" evidence="4">
    <location>
        <begin position="747"/>
        <end position="763"/>
    </location>
</feature>
<dbReference type="SUPFAM" id="SSF117289">
    <property type="entry name" value="Nucleoporin domain"/>
    <property type="match status" value="1"/>
</dbReference>
<feature type="compositionally biased region" description="Polar residues" evidence="4">
    <location>
        <begin position="485"/>
        <end position="497"/>
    </location>
</feature>
<dbReference type="InterPro" id="IPR015943">
    <property type="entry name" value="WD40/YVTN_repeat-like_dom_sf"/>
</dbReference>
<dbReference type="InterPro" id="IPR026054">
    <property type="entry name" value="Nucleoporin"/>
</dbReference>
<keyword evidence="3" id="KW-0539">Nucleus</keyword>
<feature type="region of interest" description="Disordered" evidence="4">
    <location>
        <begin position="866"/>
        <end position="1193"/>
    </location>
</feature>
<feature type="compositionally biased region" description="Polar residues" evidence="4">
    <location>
        <begin position="892"/>
        <end position="901"/>
    </location>
</feature>
<accession>A0A093VL94</accession>
<keyword evidence="2" id="KW-0813">Transport</keyword>
<feature type="compositionally biased region" description="Basic and acidic residues" evidence="4">
    <location>
        <begin position="777"/>
        <end position="791"/>
    </location>
</feature>
<feature type="compositionally biased region" description="Polar residues" evidence="4">
    <location>
        <begin position="818"/>
        <end position="836"/>
    </location>
</feature>
<comment type="caution">
    <text evidence="6">The sequence shown here is derived from an EMBL/GenBank/DDBJ whole genome shotgun (WGS) entry which is preliminary data.</text>
</comment>
<feature type="compositionally biased region" description="Pro residues" evidence="4">
    <location>
        <begin position="1062"/>
        <end position="1081"/>
    </location>
</feature>
<dbReference type="HOGENOM" id="CLU_003852_0_0_1"/>
<dbReference type="InterPro" id="IPR039462">
    <property type="entry name" value="Nup159/Nup146_N"/>
</dbReference>
<organism evidence="6">
    <name type="scientific">Talaromyces marneffei PM1</name>
    <dbReference type="NCBI Taxonomy" id="1077442"/>
    <lineage>
        <taxon>Eukaryota</taxon>
        <taxon>Fungi</taxon>
        <taxon>Dikarya</taxon>
        <taxon>Ascomycota</taxon>
        <taxon>Pezizomycotina</taxon>
        <taxon>Eurotiomycetes</taxon>
        <taxon>Eurotiomycetidae</taxon>
        <taxon>Eurotiales</taxon>
        <taxon>Trichocomaceae</taxon>
        <taxon>Talaromyces</taxon>
        <taxon>Talaromyces sect. Talaromyces</taxon>
    </lineage>
</organism>
<comment type="subcellular location">
    <subcellularLocation>
        <location evidence="1">Nucleus</location>
    </subcellularLocation>
</comment>
<feature type="domain" description="Nucleoporin Nup159/Nup146 N-terminal" evidence="5">
    <location>
        <begin position="51"/>
        <end position="427"/>
    </location>
</feature>
<feature type="compositionally biased region" description="Low complexity" evidence="4">
    <location>
        <begin position="592"/>
        <end position="609"/>
    </location>
</feature>
<feature type="region of interest" description="Disordered" evidence="4">
    <location>
        <begin position="452"/>
        <end position="836"/>
    </location>
</feature>
<name>A0A093VL94_TALMA</name>
<feature type="compositionally biased region" description="Low complexity" evidence="4">
    <location>
        <begin position="504"/>
        <end position="520"/>
    </location>
</feature>
<dbReference type="GO" id="GO:0017056">
    <property type="term" value="F:structural constituent of nuclear pore"/>
    <property type="evidence" value="ECO:0007669"/>
    <property type="project" value="TreeGrafter"/>
</dbReference>
<gene>
    <name evidence="6" type="ORF">GQ26_0011740</name>
</gene>
<proteinExistence type="predicted"/>
<dbReference type="GO" id="GO:0008139">
    <property type="term" value="F:nuclear localization sequence binding"/>
    <property type="evidence" value="ECO:0007669"/>
    <property type="project" value="TreeGrafter"/>
</dbReference>
<feature type="compositionally biased region" description="Basic and acidic residues" evidence="4">
    <location>
        <begin position="956"/>
        <end position="965"/>
    </location>
</feature>
<evidence type="ECO:0000256" key="3">
    <source>
        <dbReference type="ARBA" id="ARBA00023242"/>
    </source>
</evidence>
<feature type="compositionally biased region" description="Basic and acidic residues" evidence="4">
    <location>
        <begin position="1132"/>
        <end position="1168"/>
    </location>
</feature>
<dbReference type="PANTHER" id="PTHR23193">
    <property type="entry name" value="NUCLEAR PORE COMPLEX PROTEIN NUP"/>
    <property type="match status" value="1"/>
</dbReference>
<dbReference type="PANTHER" id="PTHR23193:SF23">
    <property type="entry name" value="NUCLEAR PORE COMPLEX PROTEIN NUP153"/>
    <property type="match status" value="1"/>
</dbReference>
<dbReference type="Pfam" id="PF16755">
    <property type="entry name" value="Beta-prop_NUP159_NUP214"/>
    <property type="match status" value="1"/>
</dbReference>
<dbReference type="Gene3D" id="2.130.10.10">
    <property type="entry name" value="YVTN repeat-like/Quinoprotein amine dehydrogenase"/>
    <property type="match status" value="1"/>
</dbReference>
<reference evidence="6" key="1">
    <citation type="journal article" date="2014" name="PLoS Genet.">
        <title>Signature Gene Expression Reveals Novel Clues to the Molecular Mechanisms of Dimorphic Transition in Penicillium marneffei.</title>
        <authorList>
            <person name="Yang E."/>
            <person name="Wang G."/>
            <person name="Cai J."/>
            <person name="Woo P.C."/>
            <person name="Lau S.K."/>
            <person name="Yuen K.-Y."/>
            <person name="Chow W.-N."/>
            <person name="Lin X."/>
        </authorList>
    </citation>
    <scope>NUCLEOTIDE SEQUENCE [LARGE SCALE GENOMIC DNA]</scope>
    <source>
        <strain evidence="6">PM1</strain>
    </source>
</reference>
<evidence type="ECO:0000313" key="6">
    <source>
        <dbReference type="EMBL" id="KFX53327.1"/>
    </source>
</evidence>
<feature type="compositionally biased region" description="Polar residues" evidence="4">
    <location>
        <begin position="1421"/>
        <end position="1430"/>
    </location>
</feature>
<dbReference type="GO" id="GO:0006606">
    <property type="term" value="P:protein import into nucleus"/>
    <property type="evidence" value="ECO:0007669"/>
    <property type="project" value="TreeGrafter"/>
</dbReference>
<protein>
    <submittedName>
        <fullName evidence="6">Nucleoporin</fullName>
    </submittedName>
</protein>
<evidence type="ECO:0000256" key="2">
    <source>
        <dbReference type="ARBA" id="ARBA00022448"/>
    </source>
</evidence>
<dbReference type="GO" id="GO:0006405">
    <property type="term" value="P:RNA export from nucleus"/>
    <property type="evidence" value="ECO:0007669"/>
    <property type="project" value="TreeGrafter"/>
</dbReference>
<feature type="compositionally biased region" description="Acidic residues" evidence="4">
    <location>
        <begin position="984"/>
        <end position="995"/>
    </location>
</feature>
<feature type="compositionally biased region" description="Polar residues" evidence="4">
    <location>
        <begin position="1011"/>
        <end position="1025"/>
    </location>
</feature>
<sequence length="1524" mass="161208">MSSFGFGGGAPAAETGLELPEVETSEIGFLGLDKDYNIQFLPTPWPADALPAPTSSLLAISNSQGLVVGGGPEGLVLATTKSIREAISTKAESGPKTKPFQPQAHISLPSRPTHVAFCAAESALAVAMESHSQLVIYNATTLGSGNPQPQISINTNGPLRALAANPSSDSNLSPYVALITANGDLLVADLKAGSLLNGQSGPVFRSGVSSVAWSNKGKQMVAGLVDGNCVQLDPQGVVKAEIPRPPALEGNKHVSSISWLENDIFFVVYTPNESEDESGMVPDSDTYIIERRKQQPFLYRQMPVLCAPFGLKRTPAYHFTTRLSNYNPDLKDALVISSTASTDIGLVTRVTTPFKEADDTSRNVFTTTTVLEETRRATLPLNADSEDTSTIGLVLDLTATEPVSYDVEKETKTPLPNIMVLTNAGILSSWWFLYLKAIEAGLPYNTTATTITTQQAPTPPPPSTPAPALAPARDAQPSFGKPSFGQPSFGQTSFGTPQPQPSVFGKPSGPSTTPSFGSTSMVGSSQKPTFGAPSIVGGGTSFGSTTPDKPSFGSPGALGQRGPQFGQPGLGLAANSRPAFGQTGSLGGKGFGSFSSPSSGQSSFNTGAAAAGGGFSNFAKSGGFGSVVSSQPAESPFGKPATDSPFGKPTQPAESPFGKPATNSPFGKPVQPAESPFGKPTTDSPFGNPAQPTFGLPSTQSAFGTTQTIDESKSPFSLPKGGFNIGSTFKADEKSAADNEPGFGKPSKAGAFSLGSSFSNLLGDDAKKTSPPTESMDDSKDISATPAREKQSITLFGKPSTFGTPQGPVTGPPKTSGLFGTQSQSNITPAATQSSQPISLFGSASTAMPLSPLSSLSEKTVVPALNLEREKSVETPLPPDATSRAAYGPGDTSASSNVSKSSYDDAPLPPDFLGKSKKLPEPEAAPLPPDFLSGPKKANKKPLEAEAAPLPPDFLPKPKETKKPAADLPLPVKEESISLPPESDGSDGDFEDSGEEITHDISPPNEPVESESASFKTSPESSFGGTSRKEPTGGLFTKVTAPEPQSRTQPSRPLFGEISQPNIPPPKPRAGPNSPRSPSPVRPGARRGHLRPEQVRSTSAPIVPGSMFGGFKPTPSKPPPSRFEEPLSQSDLIEKEESKAAAAESKRLASEADHLSSDDEDSLRRAELEQPLVPAPTLDPFVPRQEYSGEHFKPGVPGQIERLYRDINSMVDTLGLNSRSIASYILHEEENRTVDLSEWQQILFSDTPTHLLDQKLSISDIENIDRLLMFLAAGLEEQRLSNVQEKINECQRLLSHDIFNLRDQCAYIQKALDSYTDMVSIRGQPLSAEQASLQEDLRKASTTIQSQLSGLEQGISLLRAKIADSPSANRSMSGRSVTKKPTVEAVTSTIATMMNMAESKSSDIDVLEAQMKKLGIELRASTSREGSPVSTPVKKTGFRVPVTPDSDAGRSPYQTPLSASRFQASVNGSARHNRLRNVNFQLDPVSSQDSDEYKVRTRRRKEIASNLKKAIGERKVKVRTMDDE</sequence>
<evidence type="ECO:0000256" key="1">
    <source>
        <dbReference type="ARBA" id="ARBA00004123"/>
    </source>
</evidence>
<dbReference type="eggNOG" id="KOG3630">
    <property type="taxonomic scope" value="Eukaryota"/>
</dbReference>
<evidence type="ECO:0000259" key="5">
    <source>
        <dbReference type="Pfam" id="PF16755"/>
    </source>
</evidence>
<dbReference type="FunFam" id="2.130.10.10:FF:000645">
    <property type="entry name" value="Putative nuclear pore complex subunit Nup159"/>
    <property type="match status" value="1"/>
</dbReference>
<feature type="compositionally biased region" description="Polar residues" evidence="4">
    <location>
        <begin position="696"/>
        <end position="709"/>
    </location>
</feature>
<feature type="region of interest" description="Disordered" evidence="4">
    <location>
        <begin position="1421"/>
        <end position="1455"/>
    </location>
</feature>
<dbReference type="EMBL" id="JPOX01000001">
    <property type="protein sequence ID" value="KFX53327.1"/>
    <property type="molecule type" value="Genomic_DNA"/>
</dbReference>
<evidence type="ECO:0000256" key="4">
    <source>
        <dbReference type="SAM" id="MobiDB-lite"/>
    </source>
</evidence>